<sequence length="192" mass="21900">MIDINVLIYYHGIWDEYCYYKDYSIVGIVKPIDCNYVVLVDLIMKELKRDQAHYDVTIQYQIVANGPLIRISGDSSVSFYKGIKKNKSDVTKFSLCVDINLIPGINDNRMALDNVMTAPNTLESTLNMRATYCDEGSIDISLNRKLPTIEEMGLEINQHVTCEDEIIQESDNNVVYQPSIESINVNAIFKNK</sequence>
<evidence type="ECO:0000313" key="1">
    <source>
        <dbReference type="EMBL" id="KAL2505840.1"/>
    </source>
</evidence>
<comment type="caution">
    <text evidence="1">The sequence shown here is derived from an EMBL/GenBank/DDBJ whole genome shotgun (WGS) entry which is preliminary data.</text>
</comment>
<protein>
    <submittedName>
        <fullName evidence="1">Uncharacterized protein</fullName>
    </submittedName>
</protein>
<name>A0ABD1SZE7_9LAMI</name>
<accession>A0ABD1SZE7</accession>
<dbReference type="EMBL" id="JBFOLK010000006">
    <property type="protein sequence ID" value="KAL2505840.1"/>
    <property type="molecule type" value="Genomic_DNA"/>
</dbReference>
<dbReference type="AlphaFoldDB" id="A0ABD1SZE7"/>
<gene>
    <name evidence="1" type="ORF">Adt_21461</name>
</gene>
<keyword evidence="2" id="KW-1185">Reference proteome</keyword>
<reference evidence="2" key="1">
    <citation type="submission" date="2024-07" db="EMBL/GenBank/DDBJ databases">
        <title>Two chromosome-level genome assemblies of Korean endemic species Abeliophyllum distichum and Forsythia ovata (Oleaceae).</title>
        <authorList>
            <person name="Jang H."/>
        </authorList>
    </citation>
    <scope>NUCLEOTIDE SEQUENCE [LARGE SCALE GENOMIC DNA]</scope>
</reference>
<evidence type="ECO:0000313" key="2">
    <source>
        <dbReference type="Proteomes" id="UP001604336"/>
    </source>
</evidence>
<dbReference type="Proteomes" id="UP001604336">
    <property type="component" value="Unassembled WGS sequence"/>
</dbReference>
<organism evidence="1 2">
    <name type="scientific">Abeliophyllum distichum</name>
    <dbReference type="NCBI Taxonomy" id="126358"/>
    <lineage>
        <taxon>Eukaryota</taxon>
        <taxon>Viridiplantae</taxon>
        <taxon>Streptophyta</taxon>
        <taxon>Embryophyta</taxon>
        <taxon>Tracheophyta</taxon>
        <taxon>Spermatophyta</taxon>
        <taxon>Magnoliopsida</taxon>
        <taxon>eudicotyledons</taxon>
        <taxon>Gunneridae</taxon>
        <taxon>Pentapetalae</taxon>
        <taxon>asterids</taxon>
        <taxon>lamiids</taxon>
        <taxon>Lamiales</taxon>
        <taxon>Oleaceae</taxon>
        <taxon>Forsythieae</taxon>
        <taxon>Abeliophyllum</taxon>
    </lineage>
</organism>
<proteinExistence type="predicted"/>